<dbReference type="PANTHER" id="PTHR32432:SF4">
    <property type="entry name" value="CELL DIVISION PROTEIN FTSA"/>
    <property type="match status" value="1"/>
</dbReference>
<dbReference type="RefSeq" id="WP_068712864.1">
    <property type="nucleotide sequence ID" value="NZ_LSZP01000053.1"/>
</dbReference>
<dbReference type="InterPro" id="IPR050696">
    <property type="entry name" value="FtsA/MreB"/>
</dbReference>
<dbReference type="InterPro" id="IPR020823">
    <property type="entry name" value="Cell_div_FtsA"/>
</dbReference>
<organism evidence="6 7">
    <name type="scientific">Cephaloticoccus capnophilus</name>
    <dbReference type="NCBI Taxonomy" id="1548208"/>
    <lineage>
        <taxon>Bacteria</taxon>
        <taxon>Pseudomonadati</taxon>
        <taxon>Verrucomicrobiota</taxon>
        <taxon>Opitutia</taxon>
        <taxon>Opitutales</taxon>
        <taxon>Opitutaceae</taxon>
        <taxon>Cephaloticoccus</taxon>
    </lineage>
</organism>
<evidence type="ECO:0000313" key="7">
    <source>
        <dbReference type="Proteomes" id="UP000071392"/>
    </source>
</evidence>
<proteinExistence type="predicted"/>
<evidence type="ECO:0000313" key="6">
    <source>
        <dbReference type="EMBL" id="KXU34548.1"/>
    </source>
</evidence>
<keyword evidence="3" id="KW-0472">Membrane</keyword>
<name>A0A139SIZ0_9BACT</name>
<evidence type="ECO:0000256" key="2">
    <source>
        <dbReference type="ARBA" id="ARBA00022618"/>
    </source>
</evidence>
<dbReference type="OrthoDB" id="9768127at2"/>
<protein>
    <submittedName>
        <fullName evidence="6">Cell division protein FtsA</fullName>
    </submittedName>
</protein>
<dbReference type="GO" id="GO:0051301">
    <property type="term" value="P:cell division"/>
    <property type="evidence" value="ECO:0007669"/>
    <property type="project" value="UniProtKB-KW"/>
</dbReference>
<dbReference type="Pfam" id="PF02491">
    <property type="entry name" value="SHS2_FTSA"/>
    <property type="match status" value="1"/>
</dbReference>
<comment type="caution">
    <text evidence="6">The sequence shown here is derived from an EMBL/GenBank/DDBJ whole genome shotgun (WGS) entry which is preliminary data.</text>
</comment>
<dbReference type="AlphaFoldDB" id="A0A139SIZ0"/>
<dbReference type="InterPro" id="IPR003494">
    <property type="entry name" value="SHS2_FtsA"/>
</dbReference>
<accession>A0A139SIZ0</accession>
<keyword evidence="4" id="KW-0131">Cell cycle</keyword>
<sequence length="343" mass="36976">MSFDPITIASVEVGTSKIAVILAEYSGDGFLIRGWGECRAQGMRKGVVVDYAACSQCTAQALEVAKQNAEAESIDRAFLALTGGHVQGFPSEASLAVSSPDNMVSAREVSQLRQLALAKELPEGRTLLQSLRRPFRLDGRMIRNSPEHLAGRRLELGYWLMHGDQHLISTAMHMVTSSNTPVVEMVPSSLCSGRVVTSRREREDGVLVLDIGAGTTDYVLYRYGAPYVAGVVAVGGDHLSSDLTTGLRLSVGQGDRVKLRHGRATVQCRDKAQRVWLDGDGAIGDRQLPLVSIERILELRVRELFEVVHQSLGEDFSPEHCAAGVVLTGGTSKLPGIADVAAE</sequence>
<dbReference type="PANTHER" id="PTHR32432">
    <property type="entry name" value="CELL DIVISION PROTEIN FTSA-RELATED"/>
    <property type="match status" value="1"/>
</dbReference>
<dbReference type="NCBIfam" id="TIGR01174">
    <property type="entry name" value="ftsA"/>
    <property type="match status" value="1"/>
</dbReference>
<dbReference type="InterPro" id="IPR043129">
    <property type="entry name" value="ATPase_NBD"/>
</dbReference>
<keyword evidence="2 6" id="KW-0132">Cell division</keyword>
<evidence type="ECO:0000259" key="5">
    <source>
        <dbReference type="SMART" id="SM00842"/>
    </source>
</evidence>
<dbReference type="EMBL" id="LSZP01000053">
    <property type="protein sequence ID" value="KXU34548.1"/>
    <property type="molecule type" value="Genomic_DNA"/>
</dbReference>
<dbReference type="Pfam" id="PF14450">
    <property type="entry name" value="FtsA"/>
    <property type="match status" value="1"/>
</dbReference>
<dbReference type="Gene3D" id="3.30.420.40">
    <property type="match status" value="1"/>
</dbReference>
<feature type="non-terminal residue" evidence="6">
    <location>
        <position position="343"/>
    </location>
</feature>
<evidence type="ECO:0000256" key="3">
    <source>
        <dbReference type="ARBA" id="ARBA00023136"/>
    </source>
</evidence>
<evidence type="ECO:0000256" key="1">
    <source>
        <dbReference type="ARBA" id="ARBA00022475"/>
    </source>
</evidence>
<gene>
    <name evidence="6" type="ORF">AXK12_07305</name>
</gene>
<reference evidence="6 7" key="1">
    <citation type="submission" date="2016-02" db="EMBL/GenBank/DDBJ databases">
        <authorList>
            <person name="Wen L."/>
            <person name="He K."/>
            <person name="Yang H."/>
        </authorList>
    </citation>
    <scope>NUCLEOTIDE SEQUENCE [LARGE SCALE GENOMIC DNA]</scope>
    <source>
        <strain evidence="6 7">CV41</strain>
    </source>
</reference>
<dbReference type="GO" id="GO:0009898">
    <property type="term" value="C:cytoplasmic side of plasma membrane"/>
    <property type="evidence" value="ECO:0007669"/>
    <property type="project" value="TreeGrafter"/>
</dbReference>
<dbReference type="SMART" id="SM00842">
    <property type="entry name" value="FtsA"/>
    <property type="match status" value="1"/>
</dbReference>
<dbReference type="Proteomes" id="UP000071392">
    <property type="component" value="Unassembled WGS sequence"/>
</dbReference>
<dbReference type="STRING" id="1548208.AXK12_07305"/>
<keyword evidence="7" id="KW-1185">Reference proteome</keyword>
<keyword evidence="1" id="KW-1003">Cell membrane</keyword>
<dbReference type="GO" id="GO:0032153">
    <property type="term" value="C:cell division site"/>
    <property type="evidence" value="ECO:0007669"/>
    <property type="project" value="TreeGrafter"/>
</dbReference>
<dbReference type="SUPFAM" id="SSF53067">
    <property type="entry name" value="Actin-like ATPase domain"/>
    <property type="match status" value="2"/>
</dbReference>
<feature type="domain" description="SHS2" evidence="5">
    <location>
        <begin position="8"/>
        <end position="196"/>
    </location>
</feature>
<evidence type="ECO:0000256" key="4">
    <source>
        <dbReference type="ARBA" id="ARBA00023306"/>
    </source>
</evidence>